<accession>A0A929FYH0</accession>
<feature type="transmembrane region" description="Helical" evidence="1">
    <location>
        <begin position="49"/>
        <end position="67"/>
    </location>
</feature>
<feature type="transmembrane region" description="Helical" evidence="1">
    <location>
        <begin position="188"/>
        <end position="205"/>
    </location>
</feature>
<evidence type="ECO:0000256" key="1">
    <source>
        <dbReference type="SAM" id="Phobius"/>
    </source>
</evidence>
<evidence type="ECO:0000313" key="3">
    <source>
        <dbReference type="Proteomes" id="UP000598360"/>
    </source>
</evidence>
<keyword evidence="1" id="KW-1133">Transmembrane helix</keyword>
<feature type="transmembrane region" description="Helical" evidence="1">
    <location>
        <begin position="285"/>
        <end position="307"/>
    </location>
</feature>
<keyword evidence="1" id="KW-0472">Membrane</keyword>
<feature type="transmembrane region" description="Helical" evidence="1">
    <location>
        <begin position="237"/>
        <end position="256"/>
    </location>
</feature>
<feature type="transmembrane region" description="Helical" evidence="1">
    <location>
        <begin position="212"/>
        <end position="231"/>
    </location>
</feature>
<evidence type="ECO:0000313" key="2">
    <source>
        <dbReference type="EMBL" id="MBE9373475.1"/>
    </source>
</evidence>
<name>A0A929FYH0_9PSEU</name>
<proteinExistence type="predicted"/>
<comment type="caution">
    <text evidence="2">The sequence shown here is derived from an EMBL/GenBank/DDBJ whole genome shotgun (WGS) entry which is preliminary data.</text>
</comment>
<keyword evidence="1" id="KW-0812">Transmembrane</keyword>
<dbReference type="AlphaFoldDB" id="A0A929FYH0"/>
<reference evidence="2" key="1">
    <citation type="submission" date="2020-10" db="EMBL/GenBank/DDBJ databases">
        <title>Diversity and distribution of actinomycetes associated with coral in the coast of Hainan.</title>
        <authorList>
            <person name="Li F."/>
        </authorList>
    </citation>
    <scope>NUCLEOTIDE SEQUENCE</scope>
    <source>
        <strain evidence="2">HNM0983</strain>
    </source>
</reference>
<keyword evidence="3" id="KW-1185">Reference proteome</keyword>
<dbReference type="EMBL" id="JADEYC010000005">
    <property type="protein sequence ID" value="MBE9373475.1"/>
    <property type="molecule type" value="Genomic_DNA"/>
</dbReference>
<gene>
    <name evidence="2" type="ORF">IQ251_03335</name>
</gene>
<organism evidence="2 3">
    <name type="scientific">Saccharopolyspora montiporae</name>
    <dbReference type="NCBI Taxonomy" id="2781240"/>
    <lineage>
        <taxon>Bacteria</taxon>
        <taxon>Bacillati</taxon>
        <taxon>Actinomycetota</taxon>
        <taxon>Actinomycetes</taxon>
        <taxon>Pseudonocardiales</taxon>
        <taxon>Pseudonocardiaceae</taxon>
        <taxon>Saccharopolyspora</taxon>
    </lineage>
</organism>
<dbReference type="Proteomes" id="UP000598360">
    <property type="component" value="Unassembled WGS sequence"/>
</dbReference>
<feature type="transmembrane region" description="Helical" evidence="1">
    <location>
        <begin position="150"/>
        <end position="176"/>
    </location>
</feature>
<sequence length="314" mass="31183">MSRGLSAQQRSSIDDLVAGGELTAEQGRRVLSELDRPDAARPHGGVWELLGYLGGALVLGGALLLFGLNWAQLGDPGKILLLALAAVLLLGAGTWLGGGPRGLRSLAPGPRARIVAVLFALAAPAAAGAVDVAAGGVAGELPWSATGTALALAGYLLLGSVPGVLVTWAFGIALAAAVLDQVGAGEHALVVSAVFVLLGALWVVLGRVGAPAGRTAVVLGVLLALVGAQWPASEGGAWGYALTACVALACLAATFVRRDPVLLTGGVVGMTVAVPEAVWDWTGGALSAPLIVLIAGTVLLAVGGAGLQWHGRRG</sequence>
<feature type="transmembrane region" description="Helical" evidence="1">
    <location>
        <begin position="79"/>
        <end position="96"/>
    </location>
</feature>
<dbReference type="RefSeq" id="WP_193926911.1">
    <property type="nucleotide sequence ID" value="NZ_JADEYC010000005.1"/>
</dbReference>
<protein>
    <submittedName>
        <fullName evidence="2">DUF2157 domain-containing protein</fullName>
    </submittedName>
</protein>
<feature type="transmembrane region" description="Helical" evidence="1">
    <location>
        <begin position="116"/>
        <end position="138"/>
    </location>
</feature>